<protein>
    <recommendedName>
        <fullName evidence="3">Mariner Mos1 transposase</fullName>
    </recommendedName>
</protein>
<organism evidence="1 2">
    <name type="scientific">Periplaneta americana</name>
    <name type="common">American cockroach</name>
    <name type="synonym">Blatta americana</name>
    <dbReference type="NCBI Taxonomy" id="6978"/>
    <lineage>
        <taxon>Eukaryota</taxon>
        <taxon>Metazoa</taxon>
        <taxon>Ecdysozoa</taxon>
        <taxon>Arthropoda</taxon>
        <taxon>Hexapoda</taxon>
        <taxon>Insecta</taxon>
        <taxon>Pterygota</taxon>
        <taxon>Neoptera</taxon>
        <taxon>Polyneoptera</taxon>
        <taxon>Dictyoptera</taxon>
        <taxon>Blattodea</taxon>
        <taxon>Blattoidea</taxon>
        <taxon>Blattidae</taxon>
        <taxon>Blattinae</taxon>
        <taxon>Periplaneta</taxon>
    </lineage>
</organism>
<dbReference type="Proteomes" id="UP001148838">
    <property type="component" value="Unassembled WGS sequence"/>
</dbReference>
<evidence type="ECO:0008006" key="3">
    <source>
        <dbReference type="Google" id="ProtNLM"/>
    </source>
</evidence>
<evidence type="ECO:0000313" key="1">
    <source>
        <dbReference type="EMBL" id="KAJ4451813.1"/>
    </source>
</evidence>
<dbReference type="EMBL" id="JAJSOF020000001">
    <property type="protein sequence ID" value="KAJ4451813.1"/>
    <property type="molecule type" value="Genomic_DNA"/>
</dbReference>
<reference evidence="1 2" key="1">
    <citation type="journal article" date="2022" name="Allergy">
        <title>Genome assembly and annotation of Periplaneta americana reveal a comprehensive cockroach allergen profile.</title>
        <authorList>
            <person name="Wang L."/>
            <person name="Xiong Q."/>
            <person name="Saelim N."/>
            <person name="Wang L."/>
            <person name="Nong W."/>
            <person name="Wan A.T."/>
            <person name="Shi M."/>
            <person name="Liu X."/>
            <person name="Cao Q."/>
            <person name="Hui J.H.L."/>
            <person name="Sookrung N."/>
            <person name="Leung T.F."/>
            <person name="Tungtrongchitr A."/>
            <person name="Tsui S.K.W."/>
        </authorList>
    </citation>
    <scope>NUCLEOTIDE SEQUENCE [LARGE SCALE GENOMIC DNA]</scope>
    <source>
        <strain evidence="1">PWHHKU_190912</strain>
    </source>
</reference>
<gene>
    <name evidence="1" type="ORF">ANN_03287</name>
</gene>
<proteinExistence type="predicted"/>
<accession>A0ABQ8TYP8</accession>
<dbReference type="InterPro" id="IPR036397">
    <property type="entry name" value="RNaseH_sf"/>
</dbReference>
<name>A0ABQ8TYP8_PERAM</name>
<sequence>MCSLEKSGTRRDDSRAGWWVDEDLAYLWLQFPCRSSFSRSPGRGVSGVLPLPRCYMRVPRVRCLRSLHQAPPLARNLRFPPVLTIYPVGQDACLHPLRGDVLFATVPGLPAFRNISARIHSLRALPRALRHLGRGFRMDPVLLGHLGGLHKRRSLSAAAHSERESRLTAPRKVFVLVSWRRLSDHDRHSPGDVDLRLAYRNIITVFLNNDARRLFAELTSKLVPVSVSNLNIMTPQHNVTPAPVAIGPDVRRGGFFGSLIFRQVAVFVIRHYGLRIFNCSRKHEGIGKNGTSTWTATTSTEGQPYILRYPGSYWVEGKPPKNPQTRLKRTAIPSLKLTAPSSENMGQKGLLLVDTMPHGTTINSDGYVANLKKLLVRLSRVRRHREKQDVLLLHDNVQPYVSHKTTDQIRKFG</sequence>
<dbReference type="Gene3D" id="3.30.420.10">
    <property type="entry name" value="Ribonuclease H-like superfamily/Ribonuclease H"/>
    <property type="match status" value="1"/>
</dbReference>
<evidence type="ECO:0000313" key="2">
    <source>
        <dbReference type="Proteomes" id="UP001148838"/>
    </source>
</evidence>
<comment type="caution">
    <text evidence="1">The sequence shown here is derived from an EMBL/GenBank/DDBJ whole genome shotgun (WGS) entry which is preliminary data.</text>
</comment>
<keyword evidence="2" id="KW-1185">Reference proteome</keyword>